<feature type="non-terminal residue" evidence="1">
    <location>
        <position position="227"/>
    </location>
</feature>
<dbReference type="Proteomes" id="UP000824219">
    <property type="component" value="Unassembled WGS sequence"/>
</dbReference>
<dbReference type="PANTHER" id="PTHR33796:SF1">
    <property type="entry name" value="HOLLIDAY JUNCTION BRANCH MIGRATION COMPLEX SUBUNIT RUVA"/>
    <property type="match status" value="1"/>
</dbReference>
<comment type="caution">
    <text evidence="1">The sequence shown here is derived from an EMBL/GenBank/DDBJ whole genome shotgun (WGS) entry which is preliminary data.</text>
</comment>
<name>A0A9D3N0A3_9TELE</name>
<keyword evidence="2" id="KW-1185">Reference proteome</keyword>
<dbReference type="AlphaFoldDB" id="A0A9D3N0A3"/>
<sequence length="227" mass="27281">GETESLIWMKRLFSPPNSKLRRMSDFKINQIKRKEKRVIYIVHYKEPLLKLLSKLRPYHPESARSRPISEAKQGRAWLVLGWETAWEYQVKEKRVIYIVHYKEPLLKLFSRLRPYHPENARSRPISEAKQGRAWLKRNGVIYIVHYKEPLLKVLSRLRPYHPENARSRPISEAKQVIYIVHYKEPLLKLLSRLRPYHPENARSRPISEAKQGRAWLVLGWETAWEYQ</sequence>
<protein>
    <submittedName>
        <fullName evidence="1">Uncharacterized protein</fullName>
    </submittedName>
</protein>
<dbReference type="EMBL" id="JAHKSW010000064">
    <property type="protein sequence ID" value="KAG7313696.1"/>
    <property type="molecule type" value="Genomic_DNA"/>
</dbReference>
<evidence type="ECO:0000313" key="2">
    <source>
        <dbReference type="Proteomes" id="UP000824219"/>
    </source>
</evidence>
<dbReference type="PANTHER" id="PTHR33796">
    <property type="entry name" value="HOLLIDAY JUNCTION ATP-DEPENDENT DNA HELICASE RUVA"/>
    <property type="match status" value="1"/>
</dbReference>
<dbReference type="OrthoDB" id="5873669at2759"/>
<accession>A0A9D3N0A3</accession>
<evidence type="ECO:0000313" key="1">
    <source>
        <dbReference type="EMBL" id="KAG7313696.1"/>
    </source>
</evidence>
<gene>
    <name evidence="1" type="ORF">KOW79_000085</name>
</gene>
<feature type="non-terminal residue" evidence="1">
    <location>
        <position position="1"/>
    </location>
</feature>
<proteinExistence type="predicted"/>
<organism evidence="1 2">
    <name type="scientific">Hemibagrus wyckioides</name>
    <dbReference type="NCBI Taxonomy" id="337641"/>
    <lineage>
        <taxon>Eukaryota</taxon>
        <taxon>Metazoa</taxon>
        <taxon>Chordata</taxon>
        <taxon>Craniata</taxon>
        <taxon>Vertebrata</taxon>
        <taxon>Euteleostomi</taxon>
        <taxon>Actinopterygii</taxon>
        <taxon>Neopterygii</taxon>
        <taxon>Teleostei</taxon>
        <taxon>Ostariophysi</taxon>
        <taxon>Siluriformes</taxon>
        <taxon>Bagridae</taxon>
        <taxon>Hemibagrus</taxon>
    </lineage>
</organism>
<reference evidence="1" key="1">
    <citation type="submission" date="2021-06" db="EMBL/GenBank/DDBJ databases">
        <title>Chromosome-level genome assembly of the red-tail catfish (Hemibagrus wyckioides).</title>
        <authorList>
            <person name="Shao F."/>
        </authorList>
    </citation>
    <scope>NUCLEOTIDE SEQUENCE</scope>
    <source>
        <strain evidence="1">EC202008001</strain>
        <tissue evidence="1">Blood</tissue>
    </source>
</reference>